<sequence>MKVNFTSMCVSVFLLAVFLFATAPVQAQCITTTEPRENITTNATLIAGTKTETISSNNINIAYKNQGNGSKLTIKFAGNNNIYRNDTIRFVGDMTIENLTRGNNAFNNLVLVVTANSTIVFKSLDINNSSNITFINYGIMQFDNSITMAANTIFINKNAAAVLTFKQFTNFANNSNTTVLYSNGGIVNFNGFQLQGNNRMCLTGNTQVNTTSVGNDVTNGIYVPASFSACLKYTTNATLNNKIFSGPGTLNVAQNPGAANASNGSNWGTSMVRANSGACNLILPVTLKAFDVVYNQQSVTANWSTATELNFSGFEIERSLDGINFRTIGALKAKGNSNNIVHYSFKDGVMVQALTYFYRLKMIDADGTYTYSAVRSVDITGNAGKATAFASGNEIFVKHAAANSKTTIALYDVVGKLLFWQRLAEGQTNTTIHAQQLAHGNYIIVLAGSGKKETIQVVR</sequence>
<dbReference type="InterPro" id="IPR013783">
    <property type="entry name" value="Ig-like_fold"/>
</dbReference>
<feature type="chain" id="PRO_5037289126" evidence="1">
    <location>
        <begin position="28"/>
        <end position="459"/>
    </location>
</feature>
<feature type="signal peptide" evidence="1">
    <location>
        <begin position="1"/>
        <end position="27"/>
    </location>
</feature>
<accession>A0A931E8Y9</accession>
<evidence type="ECO:0000313" key="2">
    <source>
        <dbReference type="EMBL" id="MBG9377495.1"/>
    </source>
</evidence>
<dbReference type="Proteomes" id="UP000628448">
    <property type="component" value="Unassembled WGS sequence"/>
</dbReference>
<evidence type="ECO:0000256" key="1">
    <source>
        <dbReference type="SAM" id="SignalP"/>
    </source>
</evidence>
<proteinExistence type="predicted"/>
<keyword evidence="1" id="KW-0732">Signal</keyword>
<reference evidence="2" key="1">
    <citation type="submission" date="2020-11" db="EMBL/GenBank/DDBJ databases">
        <title>Bacterial whole genome sequence for Panacibacter sp. DH6.</title>
        <authorList>
            <person name="Le V."/>
            <person name="Ko S."/>
            <person name="Ahn C.-Y."/>
            <person name="Oh H.-M."/>
        </authorList>
    </citation>
    <scope>NUCLEOTIDE SEQUENCE</scope>
    <source>
        <strain evidence="2">DH6</strain>
    </source>
</reference>
<dbReference type="NCBIfam" id="TIGR04183">
    <property type="entry name" value="Por_Secre_tail"/>
    <property type="match status" value="1"/>
</dbReference>
<dbReference type="Gene3D" id="2.60.40.10">
    <property type="entry name" value="Immunoglobulins"/>
    <property type="match status" value="1"/>
</dbReference>
<dbReference type="EMBL" id="JADWYR010000002">
    <property type="protein sequence ID" value="MBG9377495.1"/>
    <property type="molecule type" value="Genomic_DNA"/>
</dbReference>
<organism evidence="2 3">
    <name type="scientific">Panacibacter microcysteis</name>
    <dbReference type="NCBI Taxonomy" id="2793269"/>
    <lineage>
        <taxon>Bacteria</taxon>
        <taxon>Pseudomonadati</taxon>
        <taxon>Bacteroidota</taxon>
        <taxon>Chitinophagia</taxon>
        <taxon>Chitinophagales</taxon>
        <taxon>Chitinophagaceae</taxon>
        <taxon>Panacibacter</taxon>
    </lineage>
</organism>
<keyword evidence="3" id="KW-1185">Reference proteome</keyword>
<dbReference type="InterPro" id="IPR026444">
    <property type="entry name" value="Secre_tail"/>
</dbReference>
<dbReference type="RefSeq" id="WP_196991576.1">
    <property type="nucleotide sequence ID" value="NZ_JADWYR010000002.1"/>
</dbReference>
<protein>
    <submittedName>
        <fullName evidence="2">T9SS type A sorting domain-containing protein</fullName>
    </submittedName>
</protein>
<dbReference type="AlphaFoldDB" id="A0A931E8Y9"/>
<evidence type="ECO:0000313" key="3">
    <source>
        <dbReference type="Proteomes" id="UP000628448"/>
    </source>
</evidence>
<gene>
    <name evidence="2" type="ORF">I5907_14720</name>
</gene>
<comment type="caution">
    <text evidence="2">The sequence shown here is derived from an EMBL/GenBank/DDBJ whole genome shotgun (WGS) entry which is preliminary data.</text>
</comment>
<name>A0A931E8Y9_9BACT</name>